<accession>A0A915J4M4</accession>
<name>A0A915J4M4_ROMCU</name>
<dbReference type="AlphaFoldDB" id="A0A915J4M4"/>
<evidence type="ECO:0000313" key="1">
    <source>
        <dbReference type="Proteomes" id="UP000887565"/>
    </source>
</evidence>
<evidence type="ECO:0000313" key="2">
    <source>
        <dbReference type="WBParaSite" id="nRc.2.0.1.t20667-RA"/>
    </source>
</evidence>
<dbReference type="Proteomes" id="UP000887565">
    <property type="component" value="Unplaced"/>
</dbReference>
<organism evidence="1 2">
    <name type="scientific">Romanomermis culicivorax</name>
    <name type="common">Nematode worm</name>
    <dbReference type="NCBI Taxonomy" id="13658"/>
    <lineage>
        <taxon>Eukaryota</taxon>
        <taxon>Metazoa</taxon>
        <taxon>Ecdysozoa</taxon>
        <taxon>Nematoda</taxon>
        <taxon>Enoplea</taxon>
        <taxon>Dorylaimia</taxon>
        <taxon>Mermithida</taxon>
        <taxon>Mermithoidea</taxon>
        <taxon>Mermithidae</taxon>
        <taxon>Romanomermis</taxon>
    </lineage>
</organism>
<proteinExistence type="predicted"/>
<dbReference type="WBParaSite" id="nRc.2.0.1.t20667-RA">
    <property type="protein sequence ID" value="nRc.2.0.1.t20667-RA"/>
    <property type="gene ID" value="nRc.2.0.1.g20667"/>
</dbReference>
<protein>
    <submittedName>
        <fullName evidence="2">Uncharacterized protein</fullName>
    </submittedName>
</protein>
<keyword evidence="1" id="KW-1185">Reference proteome</keyword>
<sequence>MMVTTSAPIKPPAVADLTVLAASVNDSLKFKLNDISSLAPVHVDEWLPVQLMDMETQVNTTTSDHTLTDIPEVNTADNVIAMVVAPPTCSGSFDLFSHARGVALSPDDCHCCRSQLKLVITAHLILGAVPPAHTNLQFEPPLPSKATTLPNYVRFGTTDLPQSITLAMPHYPPCIDPNVESFSPQELSVVDAVQTAHYALFLYEASGLDNLSCLIHAYNTAIGLINSWIAYPQYKPFPQPPESTNIHHIFLQYHSETDHPVPLYAIRISQHAGTFSHCELCHQWDCHPIAQPWFTAHFSAQNQLAVADSTQTYMSLSCRWGDADCHGGTHYPLQSTRYDGHYDNRCNPPRHHND</sequence>
<reference evidence="2" key="1">
    <citation type="submission" date="2022-11" db="UniProtKB">
        <authorList>
            <consortium name="WormBaseParasite"/>
        </authorList>
    </citation>
    <scope>IDENTIFICATION</scope>
</reference>